<gene>
    <name evidence="2" type="ORF">UFOVP1290_169</name>
</gene>
<feature type="region of interest" description="Disordered" evidence="1">
    <location>
        <begin position="414"/>
        <end position="443"/>
    </location>
</feature>
<evidence type="ECO:0000256" key="1">
    <source>
        <dbReference type="SAM" id="MobiDB-lite"/>
    </source>
</evidence>
<protein>
    <submittedName>
        <fullName evidence="2">Uncharacterized protein</fullName>
    </submittedName>
</protein>
<evidence type="ECO:0000313" key="2">
    <source>
        <dbReference type="EMBL" id="CAB4196649.1"/>
    </source>
</evidence>
<name>A0A6J5RI08_9CAUD</name>
<proteinExistence type="predicted"/>
<accession>A0A6J5RI08</accession>
<organism evidence="2">
    <name type="scientific">uncultured Caudovirales phage</name>
    <dbReference type="NCBI Taxonomy" id="2100421"/>
    <lineage>
        <taxon>Viruses</taxon>
        <taxon>Duplodnaviria</taxon>
        <taxon>Heunggongvirae</taxon>
        <taxon>Uroviricota</taxon>
        <taxon>Caudoviricetes</taxon>
        <taxon>Peduoviridae</taxon>
        <taxon>Maltschvirus</taxon>
        <taxon>Maltschvirus maltsch</taxon>
    </lineage>
</organism>
<sequence>MALNPVKSGTKEQRRELARKLINFLSPHMYPFGGYCRDQIADVDFEDIDFYMPDNKPGYTGISNYHLRMKLRDAGYSVTSLGSNSIYADGVRLRKASYVIKNPNTGTQVTIDLVKPEVEPFLDTDHTEDTPFTSLDADVNVLWYNKVTASIEVGQGDWDLETVKQHIQERKYEIPVGAKPRKERLAKLDNKGYSRVIPSMNGGPDCNCPSCKESRRLRDKRDNTPNGSTLSNLIQEKLGAKLQAEQTQTSTETVKKKETAKMTTSGKGTFMETMKKDMENAAYRSASTQMTSAVKNGILLMMKDKGADGDKLKMTAELLDSEAGSAFVSMVLGHGLNYAPGIGEDPRVVRLAEEFRVAGYATGMNVVFGALMQYMLPGIMEAMSKLPPIPTVVAVTDADMKEIEKANAARIRVSGSTPDVSQEAEREALAVAETQRASKQARA</sequence>
<dbReference type="EMBL" id="LR797252">
    <property type="protein sequence ID" value="CAB4196649.1"/>
    <property type="molecule type" value="Genomic_DNA"/>
</dbReference>
<reference evidence="2" key="1">
    <citation type="submission" date="2020-05" db="EMBL/GenBank/DDBJ databases">
        <authorList>
            <person name="Chiriac C."/>
            <person name="Salcher M."/>
            <person name="Ghai R."/>
            <person name="Kavagutti S V."/>
        </authorList>
    </citation>
    <scope>NUCLEOTIDE SEQUENCE</scope>
</reference>